<dbReference type="FunFam" id="2.20.100.10:FF:000001">
    <property type="entry name" value="semaphorin-5A isoform X1"/>
    <property type="match status" value="1"/>
</dbReference>
<comment type="caution">
    <text evidence="7">Lacks conserved residue(s) required for the propagation of feature annotation.</text>
</comment>
<evidence type="ECO:0000313" key="12">
    <source>
        <dbReference type="EMBL" id="KAH3775135.1"/>
    </source>
</evidence>
<dbReference type="Gene3D" id="2.20.100.10">
    <property type="entry name" value="Thrombospondin type-1 (TSP1) repeat"/>
    <property type="match status" value="1"/>
</dbReference>
<feature type="domain" description="VWFC" evidence="9">
    <location>
        <begin position="1336"/>
        <end position="1402"/>
    </location>
</feature>
<dbReference type="PROSITE" id="PS50234">
    <property type="entry name" value="VWFA"/>
    <property type="match status" value="4"/>
</dbReference>
<evidence type="ECO:0000259" key="10">
    <source>
        <dbReference type="PROSITE" id="PS50234"/>
    </source>
</evidence>
<keyword evidence="2" id="KW-0964">Secreted</keyword>
<evidence type="ECO:0000256" key="3">
    <source>
        <dbReference type="ARBA" id="ARBA00022729"/>
    </source>
</evidence>
<dbReference type="InterPro" id="IPR003582">
    <property type="entry name" value="ShKT_dom"/>
</dbReference>
<dbReference type="PANTHER" id="PTHR24020:SF87">
    <property type="entry name" value="COLLAGEN ALPHA-1(VI) CHAIN-LIKE"/>
    <property type="match status" value="1"/>
</dbReference>
<feature type="domain" description="ShKT" evidence="11">
    <location>
        <begin position="1178"/>
        <end position="1213"/>
    </location>
</feature>
<dbReference type="SMART" id="SM00254">
    <property type="entry name" value="ShKT"/>
    <property type="match status" value="3"/>
</dbReference>
<evidence type="ECO:0000313" key="13">
    <source>
        <dbReference type="Proteomes" id="UP000828390"/>
    </source>
</evidence>
<dbReference type="CDD" id="cd01450">
    <property type="entry name" value="vWFA_subfamily_ECM"/>
    <property type="match status" value="1"/>
</dbReference>
<evidence type="ECO:0000256" key="8">
    <source>
        <dbReference type="SAM" id="SignalP"/>
    </source>
</evidence>
<dbReference type="InterPro" id="IPR000884">
    <property type="entry name" value="TSP1_rpt"/>
</dbReference>
<comment type="subcellular location">
    <subcellularLocation>
        <location evidence="1">Secreted</location>
    </subcellularLocation>
</comment>
<keyword evidence="5" id="KW-1015">Disulfide bond</keyword>
<accession>A0A9D4E9N2</accession>
<evidence type="ECO:0000256" key="1">
    <source>
        <dbReference type="ARBA" id="ARBA00004613"/>
    </source>
</evidence>
<dbReference type="InterPro" id="IPR036383">
    <property type="entry name" value="TSP1_rpt_sf"/>
</dbReference>
<dbReference type="SMART" id="SM00214">
    <property type="entry name" value="VWC"/>
    <property type="match status" value="6"/>
</dbReference>
<dbReference type="SMART" id="SM00327">
    <property type="entry name" value="VWA"/>
    <property type="match status" value="4"/>
</dbReference>
<feature type="domain" description="VWFA" evidence="10">
    <location>
        <begin position="303"/>
        <end position="478"/>
    </location>
</feature>
<dbReference type="SUPFAM" id="SSF82895">
    <property type="entry name" value="TSP-1 type 1 repeat"/>
    <property type="match status" value="1"/>
</dbReference>
<dbReference type="SUPFAM" id="SSF53300">
    <property type="entry name" value="vWA-like"/>
    <property type="match status" value="4"/>
</dbReference>
<evidence type="ECO:0000256" key="7">
    <source>
        <dbReference type="PROSITE-ProRule" id="PRU01005"/>
    </source>
</evidence>
<evidence type="ECO:0000259" key="9">
    <source>
        <dbReference type="PROSITE" id="PS50184"/>
    </source>
</evidence>
<dbReference type="InterPro" id="IPR001007">
    <property type="entry name" value="VWF_dom"/>
</dbReference>
<reference evidence="12" key="1">
    <citation type="journal article" date="2019" name="bioRxiv">
        <title>The Genome of the Zebra Mussel, Dreissena polymorpha: A Resource for Invasive Species Research.</title>
        <authorList>
            <person name="McCartney M.A."/>
            <person name="Auch B."/>
            <person name="Kono T."/>
            <person name="Mallez S."/>
            <person name="Zhang Y."/>
            <person name="Obille A."/>
            <person name="Becker A."/>
            <person name="Abrahante J.E."/>
            <person name="Garbe J."/>
            <person name="Badalamenti J.P."/>
            <person name="Herman A."/>
            <person name="Mangelson H."/>
            <person name="Liachko I."/>
            <person name="Sullivan S."/>
            <person name="Sone E.D."/>
            <person name="Koren S."/>
            <person name="Silverstein K.A.T."/>
            <person name="Beckman K.B."/>
            <person name="Gohl D.M."/>
        </authorList>
    </citation>
    <scope>NUCLEOTIDE SEQUENCE</scope>
    <source>
        <strain evidence="12">Duluth1</strain>
        <tissue evidence="12">Whole animal</tissue>
    </source>
</reference>
<keyword evidence="3 8" id="KW-0732">Signal</keyword>
<feature type="domain" description="VWFC" evidence="9">
    <location>
        <begin position="999"/>
        <end position="1063"/>
    </location>
</feature>
<feature type="signal peptide" evidence="8">
    <location>
        <begin position="1"/>
        <end position="20"/>
    </location>
</feature>
<dbReference type="EMBL" id="JAIWYP010000009">
    <property type="protein sequence ID" value="KAH3775135.1"/>
    <property type="molecule type" value="Genomic_DNA"/>
</dbReference>
<feature type="domain" description="VWFC" evidence="9">
    <location>
        <begin position="1083"/>
        <end position="1148"/>
    </location>
</feature>
<dbReference type="Pfam" id="PF01549">
    <property type="entry name" value="ShK"/>
    <property type="match status" value="3"/>
</dbReference>
<evidence type="ECO:0000256" key="2">
    <source>
        <dbReference type="ARBA" id="ARBA00022525"/>
    </source>
</evidence>
<evidence type="ECO:0000256" key="5">
    <source>
        <dbReference type="ARBA" id="ARBA00023157"/>
    </source>
</evidence>
<evidence type="ECO:0000259" key="11">
    <source>
        <dbReference type="PROSITE" id="PS51670"/>
    </source>
</evidence>
<dbReference type="Pfam" id="PF00090">
    <property type="entry name" value="TSP_1"/>
    <property type="match status" value="1"/>
</dbReference>
<dbReference type="PANTHER" id="PTHR24020">
    <property type="entry name" value="COLLAGEN ALPHA"/>
    <property type="match status" value="1"/>
</dbReference>
<dbReference type="PRINTS" id="PR00453">
    <property type="entry name" value="VWFADOMAIN"/>
</dbReference>
<comment type="caution">
    <text evidence="12">The sequence shown here is derived from an EMBL/GenBank/DDBJ whole genome shotgun (WGS) entry which is preliminary data.</text>
</comment>
<dbReference type="SMART" id="SM00209">
    <property type="entry name" value="TSP1"/>
    <property type="match status" value="1"/>
</dbReference>
<name>A0A9D4E9N2_DREPO</name>
<dbReference type="PROSITE" id="PS50092">
    <property type="entry name" value="TSP1"/>
    <property type="match status" value="1"/>
</dbReference>
<reference evidence="12" key="2">
    <citation type="submission" date="2020-11" db="EMBL/GenBank/DDBJ databases">
        <authorList>
            <person name="McCartney M.A."/>
            <person name="Auch B."/>
            <person name="Kono T."/>
            <person name="Mallez S."/>
            <person name="Becker A."/>
            <person name="Gohl D.M."/>
            <person name="Silverstein K.A.T."/>
            <person name="Koren S."/>
            <person name="Bechman K.B."/>
            <person name="Herman A."/>
            <person name="Abrahante J.E."/>
            <person name="Garbe J."/>
        </authorList>
    </citation>
    <scope>NUCLEOTIDE SEQUENCE</scope>
    <source>
        <strain evidence="12">Duluth1</strain>
        <tissue evidence="12">Whole animal</tissue>
    </source>
</reference>
<proteinExistence type="predicted"/>
<organism evidence="12 13">
    <name type="scientific">Dreissena polymorpha</name>
    <name type="common">Zebra mussel</name>
    <name type="synonym">Mytilus polymorpha</name>
    <dbReference type="NCBI Taxonomy" id="45954"/>
    <lineage>
        <taxon>Eukaryota</taxon>
        <taxon>Metazoa</taxon>
        <taxon>Spiralia</taxon>
        <taxon>Lophotrochozoa</taxon>
        <taxon>Mollusca</taxon>
        <taxon>Bivalvia</taxon>
        <taxon>Autobranchia</taxon>
        <taxon>Heteroconchia</taxon>
        <taxon>Euheterodonta</taxon>
        <taxon>Imparidentia</taxon>
        <taxon>Neoheterodontei</taxon>
        <taxon>Myida</taxon>
        <taxon>Dreissenoidea</taxon>
        <taxon>Dreissenidae</taxon>
        <taxon>Dreissena</taxon>
    </lineage>
</organism>
<feature type="chain" id="PRO_5039457950" evidence="8">
    <location>
        <begin position="21"/>
        <end position="1687"/>
    </location>
</feature>
<feature type="domain" description="ShKT" evidence="11">
    <location>
        <begin position="952"/>
        <end position="985"/>
    </location>
</feature>
<keyword evidence="6" id="KW-0325">Glycoprotein</keyword>
<dbReference type="InterPro" id="IPR036465">
    <property type="entry name" value="vWFA_dom_sf"/>
</dbReference>
<keyword evidence="13" id="KW-1185">Reference proteome</keyword>
<feature type="domain" description="VWFA" evidence="10">
    <location>
        <begin position="35"/>
        <end position="209"/>
    </location>
</feature>
<sequence>MNRMLLVALVALGAAQGAFGAATTAAPDCGSNPADIVFLLDSSGSVGSVDFKKQLDFVSRFAQTFDIGPRNVQIGVVTFATTPHNEFNLNTHPDKNGLVAAIQHINYISGGTRTDTALKYVKDNSFTKPAGDRDNVANILIVMTDGQSNVPAETVKEAAALHSGLNAKVFAIGIGAGVSTNELNIIATDHQHVFSVSSFDALSTLQAELKKTACTVDGGWTAFGSYSPCTKTCGGGTQFHERSCTNPPPANGGAQCVGQARETQNCNTQACPTIPPPTTTTAPKTTPIPTTLASGCNGTEPADIVFILDASGSVGAPSFNKMLQFVNKMIDGFPIGAADTHIGVVTFDTKVYNQFHLNKFTDKAAIQAAVTAITYTGQTTHTDEAIKYARETSFSAANGMRGNAAKIAIIVTDGQSNNPAATASEAALLRQQGVTVFAIGVGTGIGTAELNAMATDPDASHVFQVDNFSNLDTIKGTLSKKTCEVKATTMPPTTPAPKPDCEAQADIMFLLDSSGSVGSANFQKMKTFVHDMMTSFNIGPNAVQVGVDTFHSTVKTEFHMNQYNDRPGVQAAINKIPYTTGGTNTAEAIKYMATDSFTAAHGDRPNVPNIAIVVTDGQSANPTLTAAEAKKARDAGITLLAIGVGSGIGRTELNNIATDPDSTHVYMADNFDALTSLKAMLSSKACEVSKPVVNETKECSAKADILFILDSSGSIGAPDYQKMLTFVRGVVSKFDIGADKVRIGTEIFSDRTYIQFNLNQHMTQQSVDNAIANIPYIAGTTNTGQALKDAYTKMFTAANGDRADAPNIAIVVTDGRSGDRVLTTSEAQKLRNQGVQVFAVGVGPNVDTTELNAVATDPDNTHVLTVQDFSQLQQISASLNSKACAAIPPTGMSLTPVPGTTISAETCQDQNPNCRAYDIPAVCIDYAGWAKDNCQRSCGMCPSQQATPPPPCRDDLPNCNQYAPSACTEYKPWAIDNCRQFCGFCSLGNQQQTLTGYFGSCYYNGKQYKQGEKWDDGCSYECTCDDASSGRYSCYNKCPLYFNLPPQCTLVNKGGCCLEPVCDFKGTQLTTNGQQPGTYNGVKVCMYKNTPYYQGQSWQDGCDKSCFCQDGSVGLYTCQSICAHYDNLPTECRLERPAGKCCEEPVCDFNKQFGQFTGAGTLSGHGAGSAGPTTIGPCVDKDANCARYPPGTCQDPNYVGWAHEQCQKTCGFCPSGSPTPGPNDVCVYNGVSYRQGQRWDDGCDLECVCENAAYGFYRCQKKCADIVNLPLGCQQVKGVGDCCAKIQCTGTTGTFTGSQTVGGTIGGYPVPQPIPGGGTGMTGAPQTGNAITGKLNGCLYKGTYYAAGRRWDDGCDFTCTCEDPSQGLYKCTPKCPSFGSLPTGCTMQDNPNDVCCQQPVCAPGTTGTGGQPVVLVPTYGKGFTGFGPVVMPQVGSGTSGMNPTLPPGVTGSMITGSGRGCVYNGRVYGQGSTWDQGCQYKCECVDANAGQYRCNERCTVYTNIPPQCTLQPDPADSCCKKINCDFNMVVTTFAPIFAQTTPVAGGAFCKYQGYYHRQGEVWNDGCGLTCRCEDAANHYYQCTDRCPKYDNVPATCSFVADPKDPQCCRVPQCQNAGGTVGTSGFSGSFIGYGRPQNILPSQLNNTGYSNKCLYKGQIYDQGQTWQDGCDFECECVDASRGMYRCSE</sequence>
<dbReference type="FunFam" id="3.40.50.410:FF:000004">
    <property type="entry name" value="collagen alpha-6(VI) chain"/>
    <property type="match status" value="4"/>
</dbReference>
<dbReference type="Proteomes" id="UP000828390">
    <property type="component" value="Unassembled WGS sequence"/>
</dbReference>
<dbReference type="PROSITE" id="PS50184">
    <property type="entry name" value="VWFC_2"/>
    <property type="match status" value="5"/>
</dbReference>
<evidence type="ECO:0000256" key="6">
    <source>
        <dbReference type="ARBA" id="ARBA00023180"/>
    </source>
</evidence>
<dbReference type="PROSITE" id="PS51670">
    <property type="entry name" value="SHKT"/>
    <property type="match status" value="2"/>
</dbReference>
<gene>
    <name evidence="12" type="ORF">DPMN_176532</name>
</gene>
<protein>
    <submittedName>
        <fullName evidence="12">Uncharacterized protein</fullName>
    </submittedName>
</protein>
<keyword evidence="4" id="KW-0677">Repeat</keyword>
<dbReference type="GO" id="GO:0005576">
    <property type="term" value="C:extracellular region"/>
    <property type="evidence" value="ECO:0007669"/>
    <property type="project" value="UniProtKB-SubCell"/>
</dbReference>
<feature type="domain" description="VWFA" evidence="10">
    <location>
        <begin position="704"/>
        <end position="879"/>
    </location>
</feature>
<dbReference type="PROSITE" id="PS01208">
    <property type="entry name" value="VWFC_1"/>
    <property type="match status" value="2"/>
</dbReference>
<dbReference type="InterPro" id="IPR050525">
    <property type="entry name" value="ECM_Assembly_Org"/>
</dbReference>
<dbReference type="Gene3D" id="3.40.50.410">
    <property type="entry name" value="von Willebrand factor, type A domain"/>
    <property type="match status" value="4"/>
</dbReference>
<dbReference type="Pfam" id="PF00092">
    <property type="entry name" value="VWA"/>
    <property type="match status" value="4"/>
</dbReference>
<dbReference type="CDD" id="cd01472">
    <property type="entry name" value="vWA_collagen"/>
    <property type="match status" value="1"/>
</dbReference>
<feature type="non-terminal residue" evidence="12">
    <location>
        <position position="1687"/>
    </location>
</feature>
<dbReference type="InterPro" id="IPR002035">
    <property type="entry name" value="VWF_A"/>
</dbReference>
<feature type="domain" description="VWFC" evidence="9">
    <location>
        <begin position="1224"/>
        <end position="1289"/>
    </location>
</feature>
<feature type="domain" description="VWFC" evidence="9">
    <location>
        <begin position="1459"/>
        <end position="1525"/>
    </location>
</feature>
<feature type="domain" description="VWFA" evidence="10">
    <location>
        <begin position="506"/>
        <end position="681"/>
    </location>
</feature>
<dbReference type="Gene3D" id="1.10.10.1940">
    <property type="match status" value="1"/>
</dbReference>
<evidence type="ECO:0000256" key="4">
    <source>
        <dbReference type="ARBA" id="ARBA00022737"/>
    </source>
</evidence>